<accession>A0ABN9RAS3</accession>
<organism evidence="1 2">
    <name type="scientific">Prorocentrum cordatum</name>
    <dbReference type="NCBI Taxonomy" id="2364126"/>
    <lineage>
        <taxon>Eukaryota</taxon>
        <taxon>Sar</taxon>
        <taxon>Alveolata</taxon>
        <taxon>Dinophyceae</taxon>
        <taxon>Prorocentrales</taxon>
        <taxon>Prorocentraceae</taxon>
        <taxon>Prorocentrum</taxon>
    </lineage>
</organism>
<dbReference type="Proteomes" id="UP001189429">
    <property type="component" value="Unassembled WGS sequence"/>
</dbReference>
<keyword evidence="2" id="KW-1185">Reference proteome</keyword>
<feature type="non-terminal residue" evidence="1">
    <location>
        <position position="1"/>
    </location>
</feature>
<feature type="non-terminal residue" evidence="1">
    <location>
        <position position="227"/>
    </location>
</feature>
<protein>
    <submittedName>
        <fullName evidence="1">Uncharacterized protein</fullName>
    </submittedName>
</protein>
<dbReference type="EMBL" id="CAUYUJ010006069">
    <property type="protein sequence ID" value="CAK0816021.1"/>
    <property type="molecule type" value="Genomic_DNA"/>
</dbReference>
<name>A0ABN9RAS3_9DINO</name>
<gene>
    <name evidence="1" type="ORF">PCOR1329_LOCUS19109</name>
</gene>
<proteinExistence type="predicted"/>
<comment type="caution">
    <text evidence="1">The sequence shown here is derived from an EMBL/GenBank/DDBJ whole genome shotgun (WGS) entry which is preliminary data.</text>
</comment>
<evidence type="ECO:0000313" key="1">
    <source>
        <dbReference type="EMBL" id="CAK0816021.1"/>
    </source>
</evidence>
<sequence>AARAGEYVGLRAHADATEAQMLPQLAKIQNSMAHLAHTITTHTASIQNQLEARVADIDRRMCRTEKTVEDMAEDIKLPRKKHDLWYEQNLSSKQFPSRLDSAERPIPASWSFVLKRWPQQMKLFNISFFGFKSVMSTWTITRFKVTKLDAGSHWPSMVHVDARRAAQCLAHLKRDDGSYWKFETTSPDNVPMSLFISADKNLCQIKKELYTKLLRKFLSECYASTLT</sequence>
<reference evidence="1" key="1">
    <citation type="submission" date="2023-10" db="EMBL/GenBank/DDBJ databases">
        <authorList>
            <person name="Chen Y."/>
            <person name="Shah S."/>
            <person name="Dougan E. K."/>
            <person name="Thang M."/>
            <person name="Chan C."/>
        </authorList>
    </citation>
    <scope>NUCLEOTIDE SEQUENCE [LARGE SCALE GENOMIC DNA]</scope>
</reference>
<evidence type="ECO:0000313" key="2">
    <source>
        <dbReference type="Proteomes" id="UP001189429"/>
    </source>
</evidence>